<organism evidence="1 2">
    <name type="scientific">Rufibacter quisquiliarum</name>
    <dbReference type="NCBI Taxonomy" id="1549639"/>
    <lineage>
        <taxon>Bacteria</taxon>
        <taxon>Pseudomonadati</taxon>
        <taxon>Bacteroidota</taxon>
        <taxon>Cytophagia</taxon>
        <taxon>Cytophagales</taxon>
        <taxon>Hymenobacteraceae</taxon>
        <taxon>Rufibacter</taxon>
    </lineage>
</organism>
<dbReference type="SUPFAM" id="SSF53448">
    <property type="entry name" value="Nucleotide-diphospho-sugar transferases"/>
    <property type="match status" value="1"/>
</dbReference>
<gene>
    <name evidence="1" type="ORF">FHS90_001683</name>
</gene>
<dbReference type="AlphaFoldDB" id="A0A839GN52"/>
<evidence type="ECO:0000313" key="1">
    <source>
        <dbReference type="EMBL" id="MBA9076975.1"/>
    </source>
</evidence>
<dbReference type="Proteomes" id="UP000563094">
    <property type="component" value="Unassembled WGS sequence"/>
</dbReference>
<dbReference type="GO" id="GO:0008781">
    <property type="term" value="F:N-acylneuraminate cytidylyltransferase activity"/>
    <property type="evidence" value="ECO:0007669"/>
    <property type="project" value="TreeGrafter"/>
</dbReference>
<proteinExistence type="predicted"/>
<dbReference type="InterPro" id="IPR050793">
    <property type="entry name" value="CMP-NeuNAc_synthase"/>
</dbReference>
<dbReference type="Pfam" id="PF02348">
    <property type="entry name" value="CTP_transf_3"/>
    <property type="match status" value="1"/>
</dbReference>
<accession>A0A839GN52</accession>
<reference evidence="1 2" key="1">
    <citation type="submission" date="2020-08" db="EMBL/GenBank/DDBJ databases">
        <title>Genomic Encyclopedia of Type Strains, Phase IV (KMG-IV): sequencing the most valuable type-strain genomes for metagenomic binning, comparative biology and taxonomic classification.</title>
        <authorList>
            <person name="Goeker M."/>
        </authorList>
    </citation>
    <scope>NUCLEOTIDE SEQUENCE [LARGE SCALE GENOMIC DNA]</scope>
    <source>
        <strain evidence="1 2">DSM 29854</strain>
    </source>
</reference>
<dbReference type="CDD" id="cd02513">
    <property type="entry name" value="CMP-NeuAc_Synthase"/>
    <property type="match status" value="1"/>
</dbReference>
<dbReference type="RefSeq" id="WP_220483017.1">
    <property type="nucleotide sequence ID" value="NZ_JACJIQ010000005.1"/>
</dbReference>
<dbReference type="InterPro" id="IPR003329">
    <property type="entry name" value="Cytidylyl_trans"/>
</dbReference>
<evidence type="ECO:0000313" key="2">
    <source>
        <dbReference type="Proteomes" id="UP000563094"/>
    </source>
</evidence>
<name>A0A839GN52_9BACT</name>
<dbReference type="PANTHER" id="PTHR21485:SF6">
    <property type="entry name" value="N-ACYLNEURAMINATE CYTIDYLYLTRANSFERASE-RELATED"/>
    <property type="match status" value="1"/>
</dbReference>
<comment type="caution">
    <text evidence="1">The sequence shown here is derived from an EMBL/GenBank/DDBJ whole genome shotgun (WGS) entry which is preliminary data.</text>
</comment>
<dbReference type="Gene3D" id="3.90.550.10">
    <property type="entry name" value="Spore Coat Polysaccharide Biosynthesis Protein SpsA, Chain A"/>
    <property type="match status" value="1"/>
</dbReference>
<keyword evidence="2" id="KW-1185">Reference proteome</keyword>
<dbReference type="PANTHER" id="PTHR21485">
    <property type="entry name" value="HAD SUPERFAMILY MEMBERS CMAS AND KDSC"/>
    <property type="match status" value="1"/>
</dbReference>
<protein>
    <submittedName>
        <fullName evidence="1">CMP-N-acetylneuraminic acid synthetase</fullName>
    </submittedName>
</protein>
<sequence>MKVLGIVPARGGSKGVPGKNIKLLGEKPLIAYTLEAAAASQLTRTIVSTDDEHIAQVAKEWGGDVPFIRPSDLATDLANSIGVVQHALRTMEELEGGQYDAVMLLQPTTPFRRTEDIDKALSILAETQADSVISVVDVEGHHPARMKFIKDGKLIDPEFCEAYENQPRQELETMYIRNGAIYLTKRDILLNNSFKGKDCRALVMPGNLSVNIDTAFDFDYAQWILDHYLS</sequence>
<dbReference type="EMBL" id="JACJIQ010000005">
    <property type="protein sequence ID" value="MBA9076975.1"/>
    <property type="molecule type" value="Genomic_DNA"/>
</dbReference>
<dbReference type="InterPro" id="IPR029044">
    <property type="entry name" value="Nucleotide-diphossugar_trans"/>
</dbReference>